<dbReference type="InParanoid" id="E3MPP2"/>
<dbReference type="AlphaFoldDB" id="E3MPP2"/>
<accession>E3MPP2</accession>
<name>E3MPP2_CAERE</name>
<keyword evidence="2" id="KW-1185">Reference proteome</keyword>
<dbReference type="Proteomes" id="UP000008281">
    <property type="component" value="Unassembled WGS sequence"/>
</dbReference>
<gene>
    <name evidence="1" type="ORF">CRE_12058</name>
</gene>
<evidence type="ECO:0000313" key="2">
    <source>
        <dbReference type="Proteomes" id="UP000008281"/>
    </source>
</evidence>
<dbReference type="PANTHER" id="PTHR31379:SF1">
    <property type="entry name" value="F-BOX C PROTEIN-RELATED"/>
    <property type="match status" value="1"/>
</dbReference>
<protein>
    <submittedName>
        <fullName evidence="1">Uncharacterized protein</fullName>
    </submittedName>
</protein>
<dbReference type="OrthoDB" id="5879331at2759"/>
<dbReference type="HOGENOM" id="CLU_042576_0_1_1"/>
<proteinExistence type="predicted"/>
<evidence type="ECO:0000313" key="1">
    <source>
        <dbReference type="EMBL" id="EFP06738.1"/>
    </source>
</evidence>
<dbReference type="PANTHER" id="PTHR31379">
    <property type="entry name" value="F-BOX C PROTEIN-RELATED-RELATED"/>
    <property type="match status" value="1"/>
</dbReference>
<sequence length="344" mass="38949">MTTPFKPLFYETTKCVALYMDPNKRLQLYLRCPYFGAAHKNEPMRIKDLKVRPDNFEINGTIYRLGVITQYTDTPNPRSVAVDNLKGGIQEHVDIYGLPPRPTQDEAENLQLDNGEIASLRESIARLEQRNAEFPGRGFPAVLGNRVRIQRLSLKAEAYNMRTNNTPPPYRHYLQLTISTGESVKIERVVYDKQFGTAKEYIEKIVFGIKKIQVKNLQIGSDKYQNELFNFGTRPDPLFNNTPQTDNVKPLLSIQSLEVGVLKVTGILTNALASLRPILSQAPSKELKAVRHQNTFLEDPIVNISQFLHIDGSAPELHGIPTSDFRLPTSGHFFHSDFRLPTSG</sequence>
<dbReference type="eggNOG" id="ENOG502R8R9">
    <property type="taxonomic scope" value="Eukaryota"/>
</dbReference>
<reference evidence="1" key="1">
    <citation type="submission" date="2007-07" db="EMBL/GenBank/DDBJ databases">
        <title>PCAP assembly of the Caenorhabditis remanei genome.</title>
        <authorList>
            <consortium name="The Caenorhabditis remanei Sequencing Consortium"/>
            <person name="Wilson R.K."/>
        </authorList>
    </citation>
    <scope>NUCLEOTIDE SEQUENCE [LARGE SCALE GENOMIC DNA]</scope>
    <source>
        <strain evidence="1">PB4641</strain>
    </source>
</reference>
<dbReference type="EMBL" id="DS268464">
    <property type="protein sequence ID" value="EFP06738.1"/>
    <property type="molecule type" value="Genomic_DNA"/>
</dbReference>
<dbReference type="InterPro" id="IPR021942">
    <property type="entry name" value="DUF3557"/>
</dbReference>
<organism evidence="2">
    <name type="scientific">Caenorhabditis remanei</name>
    <name type="common">Caenorhabditis vulgaris</name>
    <dbReference type="NCBI Taxonomy" id="31234"/>
    <lineage>
        <taxon>Eukaryota</taxon>
        <taxon>Metazoa</taxon>
        <taxon>Ecdysozoa</taxon>
        <taxon>Nematoda</taxon>
        <taxon>Chromadorea</taxon>
        <taxon>Rhabditida</taxon>
        <taxon>Rhabditina</taxon>
        <taxon>Rhabditomorpha</taxon>
        <taxon>Rhabditoidea</taxon>
        <taxon>Rhabditidae</taxon>
        <taxon>Peloderinae</taxon>
        <taxon>Caenorhabditis</taxon>
    </lineage>
</organism>